<comment type="subcellular location">
    <subcellularLocation>
        <location evidence="1">Nucleus</location>
    </subcellularLocation>
</comment>
<protein>
    <recommendedName>
        <fullName evidence="3">KANL2-like probable zinc-finger domain-containing protein</fullName>
    </recommendedName>
</protein>
<dbReference type="InterPro" id="IPR025927">
    <property type="entry name" value="Znf_KANL2-like"/>
</dbReference>
<evidence type="ECO:0000256" key="1">
    <source>
        <dbReference type="ARBA" id="ARBA00004123"/>
    </source>
</evidence>
<organism evidence="4">
    <name type="scientific">Arundo donax</name>
    <name type="common">Giant reed</name>
    <name type="synonym">Donax arundinaceus</name>
    <dbReference type="NCBI Taxonomy" id="35708"/>
    <lineage>
        <taxon>Eukaryota</taxon>
        <taxon>Viridiplantae</taxon>
        <taxon>Streptophyta</taxon>
        <taxon>Embryophyta</taxon>
        <taxon>Tracheophyta</taxon>
        <taxon>Spermatophyta</taxon>
        <taxon>Magnoliopsida</taxon>
        <taxon>Liliopsida</taxon>
        <taxon>Poales</taxon>
        <taxon>Poaceae</taxon>
        <taxon>PACMAD clade</taxon>
        <taxon>Arundinoideae</taxon>
        <taxon>Arundineae</taxon>
        <taxon>Arundo</taxon>
    </lineage>
</organism>
<dbReference type="InterPro" id="IPR026316">
    <property type="entry name" value="NSL2"/>
</dbReference>
<sequence>MAMTMTRFCHSHILSDPNQALYKHCAYVTKSGLPNGQVICGRPIIKSAAPSLCNIHLQRSQKNIAQAYRKVGFNPSPTGKITPRFSVLIAECVRQIQDKRRQSLKCPKDEKVD</sequence>
<accession>A0A0A9EC42</accession>
<dbReference type="GO" id="GO:0005634">
    <property type="term" value="C:nucleus"/>
    <property type="evidence" value="ECO:0007669"/>
    <property type="project" value="UniProtKB-SubCell"/>
</dbReference>
<dbReference type="GO" id="GO:0044545">
    <property type="term" value="C:NSL complex"/>
    <property type="evidence" value="ECO:0007669"/>
    <property type="project" value="TreeGrafter"/>
</dbReference>
<reference evidence="4" key="2">
    <citation type="journal article" date="2015" name="Data Brief">
        <title>Shoot transcriptome of the giant reed, Arundo donax.</title>
        <authorList>
            <person name="Barrero R.A."/>
            <person name="Guerrero F.D."/>
            <person name="Moolhuijzen P."/>
            <person name="Goolsby J.A."/>
            <person name="Tidwell J."/>
            <person name="Bellgard S.E."/>
            <person name="Bellgard M.I."/>
        </authorList>
    </citation>
    <scope>NUCLEOTIDE SEQUENCE</scope>
    <source>
        <tissue evidence="4">Shoot tissue taken approximately 20 cm above the soil surface</tissue>
    </source>
</reference>
<evidence type="ECO:0000259" key="3">
    <source>
        <dbReference type="Pfam" id="PF13891"/>
    </source>
</evidence>
<dbReference type="PANTHER" id="PTHR13453">
    <property type="entry name" value="KAT8 REGULATORY NSL COMPLEX SUBUNIT 2"/>
    <property type="match status" value="1"/>
</dbReference>
<dbReference type="EMBL" id="GBRH01201307">
    <property type="protein sequence ID" value="JAD96588.1"/>
    <property type="molecule type" value="Transcribed_RNA"/>
</dbReference>
<keyword evidence="2" id="KW-0539">Nucleus</keyword>
<dbReference type="PANTHER" id="PTHR13453:SF5">
    <property type="entry name" value="KAT8 REGULATORY NSL COMPLEX SUBUNIT 2"/>
    <property type="match status" value="1"/>
</dbReference>
<dbReference type="Pfam" id="PF13891">
    <property type="entry name" value="zf-C3HC3H_KANSL2"/>
    <property type="match status" value="1"/>
</dbReference>
<feature type="domain" description="KANL2-like probable zinc-finger" evidence="3">
    <location>
        <begin position="2"/>
        <end position="56"/>
    </location>
</feature>
<reference evidence="4" key="1">
    <citation type="submission" date="2014-09" db="EMBL/GenBank/DDBJ databases">
        <authorList>
            <person name="Magalhaes I.L.F."/>
            <person name="Oliveira U."/>
            <person name="Santos F.R."/>
            <person name="Vidigal T.H.D.A."/>
            <person name="Brescovit A.D."/>
            <person name="Santos A.J."/>
        </authorList>
    </citation>
    <scope>NUCLEOTIDE SEQUENCE</scope>
    <source>
        <tissue evidence="4">Shoot tissue taken approximately 20 cm above the soil surface</tissue>
    </source>
</reference>
<evidence type="ECO:0000313" key="4">
    <source>
        <dbReference type="EMBL" id="JAD96588.1"/>
    </source>
</evidence>
<evidence type="ECO:0000256" key="2">
    <source>
        <dbReference type="ARBA" id="ARBA00023242"/>
    </source>
</evidence>
<name>A0A0A9EC42_ARUDO</name>
<dbReference type="AlphaFoldDB" id="A0A0A9EC42"/>
<proteinExistence type="predicted"/>